<reference evidence="9 10" key="1">
    <citation type="submission" date="2024-02" db="EMBL/GenBank/DDBJ databases">
        <title>De novo assembly and annotation of 12 fungi associated with fruit tree decline syndrome in Ontario, Canada.</title>
        <authorList>
            <person name="Sulman M."/>
            <person name="Ellouze W."/>
            <person name="Ilyukhin E."/>
        </authorList>
    </citation>
    <scope>NUCLEOTIDE SEQUENCE [LARGE SCALE GENOMIC DNA]</scope>
    <source>
        <strain evidence="9 10">M1-105</strain>
    </source>
</reference>
<evidence type="ECO:0000313" key="10">
    <source>
        <dbReference type="Proteomes" id="UP001521116"/>
    </source>
</evidence>
<dbReference type="Pfam" id="PF00067">
    <property type="entry name" value="p450"/>
    <property type="match status" value="1"/>
</dbReference>
<keyword evidence="7 8" id="KW-0503">Monooxygenase</keyword>
<comment type="cofactor">
    <cofactor evidence="1">
        <name>heme</name>
        <dbReference type="ChEBI" id="CHEBI:30413"/>
    </cofactor>
</comment>
<organism evidence="9 10">
    <name type="scientific">Neofusicoccum ribis</name>
    <dbReference type="NCBI Taxonomy" id="45134"/>
    <lineage>
        <taxon>Eukaryota</taxon>
        <taxon>Fungi</taxon>
        <taxon>Dikarya</taxon>
        <taxon>Ascomycota</taxon>
        <taxon>Pezizomycotina</taxon>
        <taxon>Dothideomycetes</taxon>
        <taxon>Dothideomycetes incertae sedis</taxon>
        <taxon>Botryosphaeriales</taxon>
        <taxon>Botryosphaeriaceae</taxon>
        <taxon>Neofusicoccum</taxon>
    </lineage>
</organism>
<dbReference type="InterPro" id="IPR001128">
    <property type="entry name" value="Cyt_P450"/>
</dbReference>
<dbReference type="PANTHER" id="PTHR46206">
    <property type="entry name" value="CYTOCHROME P450"/>
    <property type="match status" value="1"/>
</dbReference>
<gene>
    <name evidence="9" type="ORF">SLS56_003718</name>
</gene>
<dbReference type="InterPro" id="IPR002403">
    <property type="entry name" value="Cyt_P450_E_grp-IV"/>
</dbReference>
<evidence type="ECO:0000313" key="9">
    <source>
        <dbReference type="EMBL" id="KAL1632303.1"/>
    </source>
</evidence>
<proteinExistence type="inferred from homology"/>
<dbReference type="PANTHER" id="PTHR46206:SF2">
    <property type="entry name" value="CYTOCHROME P450 MONOOXYGENASE AUSG-RELATED"/>
    <property type="match status" value="1"/>
</dbReference>
<comment type="caution">
    <text evidence="9">The sequence shown here is derived from an EMBL/GenBank/DDBJ whole genome shotgun (WGS) entry which is preliminary data.</text>
</comment>
<keyword evidence="10" id="KW-1185">Reference proteome</keyword>
<evidence type="ECO:0000256" key="6">
    <source>
        <dbReference type="ARBA" id="ARBA00023004"/>
    </source>
</evidence>
<evidence type="ECO:0000256" key="8">
    <source>
        <dbReference type="RuleBase" id="RU000461"/>
    </source>
</evidence>
<dbReference type="SUPFAM" id="SSF48264">
    <property type="entry name" value="Cytochrome P450"/>
    <property type="match status" value="1"/>
</dbReference>
<dbReference type="InterPro" id="IPR017972">
    <property type="entry name" value="Cyt_P450_CS"/>
</dbReference>
<evidence type="ECO:0000256" key="1">
    <source>
        <dbReference type="ARBA" id="ARBA00001971"/>
    </source>
</evidence>
<protein>
    <recommendedName>
        <fullName evidence="11">Cytochrome P450 monooxygenase</fullName>
    </recommendedName>
</protein>
<accession>A0ABR3SYA1</accession>
<dbReference type="PRINTS" id="PR00465">
    <property type="entry name" value="EP450IV"/>
</dbReference>
<evidence type="ECO:0000256" key="4">
    <source>
        <dbReference type="ARBA" id="ARBA00022723"/>
    </source>
</evidence>
<dbReference type="Proteomes" id="UP001521116">
    <property type="component" value="Unassembled WGS sequence"/>
</dbReference>
<dbReference type="PROSITE" id="PS00086">
    <property type="entry name" value="CYTOCHROME_P450"/>
    <property type="match status" value="1"/>
</dbReference>
<keyword evidence="6 8" id="KW-0408">Iron</keyword>
<dbReference type="InterPro" id="IPR036396">
    <property type="entry name" value="Cyt_P450_sf"/>
</dbReference>
<keyword evidence="4 8" id="KW-0479">Metal-binding</keyword>
<sequence length="528" mass="59241">MAAMEAKLEREIDKASSMPLETIFSASSGVASSPALQGVLTLFAVAGFLYFFTKDGLYPGFPLIRMEDKAPMSWAKAQKEWNANAHRIVKKGLEQVKGGFQVITAIGPRIILPNKFAEEIRNDPHLSFSEGISKEFFSEYPGFEAFKVIKERDILQEVTRIKLTQSLNFITEDLAEEASSAFKDTIGDDAEWKEITFKPAVMELVARLSSRVFIGPEGCANKEWLAIFKQYTVDSFAAARDLRTWSPLLRPTVHWFLPSCRQLRREMRAARRIVEPIIAARRAGAAGGKAAKTADAIGWMDECARGRPFDVAAAQLTLAVAATHTTTDLAALAVFQLCARPEWFAALRAEVVEVLGRDGWRKAALQRLRLMDSFVKETQRLQHETRAALTRLAKQEVTLSDGTVIPRNSMLMVATEKAMDPAVFPDAEAFDGRRFLDMRERPGQENRWQLVTSSVEHLGFGHGTHACPGRFFSANEIKVLLIFMLMKYDWKFPDGQGMPEMGRFAMEKIVSTQAKLLVRRRKEEIALD</sequence>
<dbReference type="EMBL" id="JAJVDC020000031">
    <property type="protein sequence ID" value="KAL1632303.1"/>
    <property type="molecule type" value="Genomic_DNA"/>
</dbReference>
<dbReference type="Gene3D" id="1.10.630.10">
    <property type="entry name" value="Cytochrome P450"/>
    <property type="match status" value="1"/>
</dbReference>
<evidence type="ECO:0000256" key="5">
    <source>
        <dbReference type="ARBA" id="ARBA00023002"/>
    </source>
</evidence>
<keyword evidence="5 8" id="KW-0560">Oxidoreductase</keyword>
<name>A0ABR3SYA1_9PEZI</name>
<evidence type="ECO:0000256" key="2">
    <source>
        <dbReference type="ARBA" id="ARBA00010617"/>
    </source>
</evidence>
<evidence type="ECO:0008006" key="11">
    <source>
        <dbReference type="Google" id="ProtNLM"/>
    </source>
</evidence>
<dbReference type="CDD" id="cd11041">
    <property type="entry name" value="CYP503A1-like"/>
    <property type="match status" value="1"/>
</dbReference>
<comment type="similarity">
    <text evidence="2 8">Belongs to the cytochrome P450 family.</text>
</comment>
<evidence type="ECO:0000256" key="3">
    <source>
        <dbReference type="ARBA" id="ARBA00022617"/>
    </source>
</evidence>
<keyword evidence="3 8" id="KW-0349">Heme</keyword>
<evidence type="ECO:0000256" key="7">
    <source>
        <dbReference type="ARBA" id="ARBA00023033"/>
    </source>
</evidence>